<protein>
    <submittedName>
        <fullName evidence="3">Uncharacterized protein</fullName>
    </submittedName>
</protein>
<feature type="region of interest" description="Disordered" evidence="1">
    <location>
        <begin position="63"/>
        <end position="98"/>
    </location>
</feature>
<proteinExistence type="predicted"/>
<dbReference type="Proteomes" id="UP000887540">
    <property type="component" value="Unplaced"/>
</dbReference>
<evidence type="ECO:0000256" key="1">
    <source>
        <dbReference type="SAM" id="MobiDB-lite"/>
    </source>
</evidence>
<name>A0A914CBU8_9BILA</name>
<evidence type="ECO:0000313" key="2">
    <source>
        <dbReference type="Proteomes" id="UP000887540"/>
    </source>
</evidence>
<dbReference type="WBParaSite" id="ACRNAN_Path_818.g3109.t1">
    <property type="protein sequence ID" value="ACRNAN_Path_818.g3109.t1"/>
    <property type="gene ID" value="ACRNAN_Path_818.g3109"/>
</dbReference>
<reference evidence="3" key="1">
    <citation type="submission" date="2022-11" db="UniProtKB">
        <authorList>
            <consortium name="WormBaseParasite"/>
        </authorList>
    </citation>
    <scope>IDENTIFICATION</scope>
</reference>
<keyword evidence="2" id="KW-1185">Reference proteome</keyword>
<organism evidence="2 3">
    <name type="scientific">Acrobeloides nanus</name>
    <dbReference type="NCBI Taxonomy" id="290746"/>
    <lineage>
        <taxon>Eukaryota</taxon>
        <taxon>Metazoa</taxon>
        <taxon>Ecdysozoa</taxon>
        <taxon>Nematoda</taxon>
        <taxon>Chromadorea</taxon>
        <taxon>Rhabditida</taxon>
        <taxon>Tylenchina</taxon>
        <taxon>Cephalobomorpha</taxon>
        <taxon>Cephaloboidea</taxon>
        <taxon>Cephalobidae</taxon>
        <taxon>Acrobeloides</taxon>
    </lineage>
</organism>
<sequence>MAPSDLHFSSTHSCRRGCRTRRSAVHPHEVQIRSWFPSSATGLLMTTASDGLKLPVQARLTDHRINSSSRGQPSLKPWHGNELGSKTMRPSTSIPPTPFMPSSSVDFARCPSSRACRRIGVFLVSKV</sequence>
<evidence type="ECO:0000313" key="3">
    <source>
        <dbReference type="WBParaSite" id="ACRNAN_Path_818.g3109.t1"/>
    </source>
</evidence>
<accession>A0A914CBU8</accession>
<dbReference type="AlphaFoldDB" id="A0A914CBU8"/>